<proteinExistence type="evidence at transcript level"/>
<dbReference type="InterPro" id="IPR046341">
    <property type="entry name" value="SET_dom_sf"/>
</dbReference>
<dbReference type="PANTHER" id="PTHR47337">
    <property type="entry name" value="TETRATRICOPEPTIDE REPEAT (TPR)-LIKE SUPERFAMILY PROTEIN"/>
    <property type="match status" value="1"/>
</dbReference>
<dbReference type="InterPro" id="IPR001214">
    <property type="entry name" value="SET_dom"/>
</dbReference>
<dbReference type="PROSITE" id="PS50280">
    <property type="entry name" value="SET"/>
    <property type="match status" value="1"/>
</dbReference>
<dbReference type="InterPro" id="IPR011990">
    <property type="entry name" value="TPR-like_helical_dom_sf"/>
</dbReference>
<organism evidence="3">
    <name type="scientific">Zea mays</name>
    <name type="common">Maize</name>
    <dbReference type="NCBI Taxonomy" id="4577"/>
    <lineage>
        <taxon>Eukaryota</taxon>
        <taxon>Viridiplantae</taxon>
        <taxon>Streptophyta</taxon>
        <taxon>Embryophyta</taxon>
        <taxon>Tracheophyta</taxon>
        <taxon>Spermatophyta</taxon>
        <taxon>Magnoliopsida</taxon>
        <taxon>Liliopsida</taxon>
        <taxon>Poales</taxon>
        <taxon>Poaceae</taxon>
        <taxon>PACMAD clade</taxon>
        <taxon>Panicoideae</taxon>
        <taxon>Andropogonodae</taxon>
        <taxon>Andropogoneae</taxon>
        <taxon>Tripsacinae</taxon>
        <taxon>Zea</taxon>
    </lineage>
</organism>
<dbReference type="ExpressionAtlas" id="C0PFD2">
    <property type="expression patterns" value="baseline and differential"/>
</dbReference>
<dbReference type="EMBL" id="BT067001">
    <property type="protein sequence ID" value="ACN33898.1"/>
    <property type="molecule type" value="mRNA"/>
</dbReference>
<keyword evidence="1" id="KW-0812">Transmembrane</keyword>
<evidence type="ECO:0000256" key="1">
    <source>
        <dbReference type="SAM" id="Phobius"/>
    </source>
</evidence>
<dbReference type="Pfam" id="PF00856">
    <property type="entry name" value="SET"/>
    <property type="match status" value="1"/>
</dbReference>
<dbReference type="AlphaFoldDB" id="C0PFD2"/>
<dbReference type="PANTHER" id="PTHR47337:SF1">
    <property type="entry name" value="TETRATRICOPEPTIDE REPEAT (TPR)-LIKE SUPERFAMILY PROTEIN"/>
    <property type="match status" value="1"/>
</dbReference>
<feature type="transmembrane region" description="Helical" evidence="1">
    <location>
        <begin position="20"/>
        <end position="44"/>
    </location>
</feature>
<accession>C0PFD2</accession>
<dbReference type="Gene3D" id="2.170.270.10">
    <property type="entry name" value="SET domain"/>
    <property type="match status" value="1"/>
</dbReference>
<dbReference type="Gene3D" id="1.25.40.10">
    <property type="entry name" value="Tetratricopeptide repeat domain"/>
    <property type="match status" value="1"/>
</dbReference>
<protein>
    <recommendedName>
        <fullName evidence="2">SET domain-containing protein</fullName>
    </recommendedName>
</protein>
<evidence type="ECO:0000313" key="3">
    <source>
        <dbReference type="EMBL" id="ACN33898.1"/>
    </source>
</evidence>
<keyword evidence="1" id="KW-1133">Transmembrane helix</keyword>
<sequence>MVVRQEIRQAWNSSFSQICLRYLGSTMFLSIPWFCFSLLSFPIYCNSPKTFFSGGIEKLWGITFTFCFWERRNSCVDYPLQLVLLIFQIKVNSIAIVCMRSMDRGPEHTINRGFYVAEGAKMCSVEQVRVAQALYVSGSLFNHSCQPNVHAYFLSRAFVLRTTEFIKSGSPVELSYGPQVGEMHISERQKSLQENYYFSCQCSSCSELNLSDLVMNSFCCPQSNCLGAISESTYYRSKENFVNVSLGGSYVCKLSLPDVSKVDMDMENVAKSLLQNSGVSLNIDHGCCMSCRSCIDLSSALATSHREESTIDRLKKHTFLDKTLITEALQSLKQLKKLRHPYSKALAQYVVCRPKTQSQRPLRRSETKN</sequence>
<feature type="domain" description="SET" evidence="2">
    <location>
        <begin position="80"/>
        <end position="177"/>
    </location>
</feature>
<keyword evidence="1" id="KW-0472">Membrane</keyword>
<reference evidence="3" key="1">
    <citation type="journal article" date="2009" name="PLoS Genet.">
        <title>Sequencing, mapping, and analysis of 27,455 maize full-length cDNAs.</title>
        <authorList>
            <person name="Soderlund C."/>
            <person name="Descour A."/>
            <person name="Kudrna D."/>
            <person name="Bomhoff M."/>
            <person name="Boyd L."/>
            <person name="Currie J."/>
            <person name="Angelova A."/>
            <person name="Collura K."/>
            <person name="Wissotski M."/>
            <person name="Ashley E."/>
            <person name="Morrow D."/>
            <person name="Fernandes J."/>
            <person name="Walbot V."/>
            <person name="Yu Y."/>
        </authorList>
    </citation>
    <scope>NUCLEOTIDE SEQUENCE</scope>
    <source>
        <strain evidence="3">B73</strain>
    </source>
</reference>
<dbReference type="SUPFAM" id="SSF82199">
    <property type="entry name" value="SET domain"/>
    <property type="match status" value="1"/>
</dbReference>
<name>C0PFD2_MAIZE</name>
<evidence type="ECO:0000259" key="2">
    <source>
        <dbReference type="PROSITE" id="PS50280"/>
    </source>
</evidence>